<dbReference type="PANTHER" id="PTHR31973">
    <property type="entry name" value="POLYPROTEIN, PUTATIVE-RELATED"/>
    <property type="match status" value="1"/>
</dbReference>
<sequence>MSDKKKGLEKEIGELFPGVAKRNCAQHIYCNFKKEHMGQLMRDKFWAIARSTNKQELKKAMSDMKDTSDSAHTWLLEHAGPKKQWVRA</sequence>
<evidence type="ECO:0008006" key="3">
    <source>
        <dbReference type="Google" id="ProtNLM"/>
    </source>
</evidence>
<organism evidence="1 2">
    <name type="scientific">Lithospermum erythrorhizon</name>
    <name type="common">Purple gromwell</name>
    <name type="synonym">Lithospermum officinale var. erythrorhizon</name>
    <dbReference type="NCBI Taxonomy" id="34254"/>
    <lineage>
        <taxon>Eukaryota</taxon>
        <taxon>Viridiplantae</taxon>
        <taxon>Streptophyta</taxon>
        <taxon>Embryophyta</taxon>
        <taxon>Tracheophyta</taxon>
        <taxon>Spermatophyta</taxon>
        <taxon>Magnoliopsida</taxon>
        <taxon>eudicotyledons</taxon>
        <taxon>Gunneridae</taxon>
        <taxon>Pentapetalae</taxon>
        <taxon>asterids</taxon>
        <taxon>lamiids</taxon>
        <taxon>Boraginales</taxon>
        <taxon>Boraginaceae</taxon>
        <taxon>Boraginoideae</taxon>
        <taxon>Lithospermeae</taxon>
        <taxon>Lithospermum</taxon>
    </lineage>
</organism>
<name>A0AAV3PCE6_LITER</name>
<keyword evidence="2" id="KW-1185">Reference proteome</keyword>
<reference evidence="1 2" key="1">
    <citation type="submission" date="2024-01" db="EMBL/GenBank/DDBJ databases">
        <title>The complete chloroplast genome sequence of Lithospermum erythrorhizon: insights into the phylogenetic relationship among Boraginaceae species and the maternal lineages of purple gromwells.</title>
        <authorList>
            <person name="Okada T."/>
            <person name="Watanabe K."/>
        </authorList>
    </citation>
    <scope>NUCLEOTIDE SEQUENCE [LARGE SCALE GENOMIC DNA]</scope>
</reference>
<gene>
    <name evidence="1" type="ORF">LIER_08203</name>
</gene>
<dbReference type="AlphaFoldDB" id="A0AAV3PCE6"/>
<dbReference type="PANTHER" id="PTHR31973:SF187">
    <property type="entry name" value="MUTATOR TRANSPOSASE MUDRA PROTEIN"/>
    <property type="match status" value="1"/>
</dbReference>
<protein>
    <recommendedName>
        <fullName evidence="3">MULE transposase domain-containing protein</fullName>
    </recommendedName>
</protein>
<comment type="caution">
    <text evidence="1">The sequence shown here is derived from an EMBL/GenBank/DDBJ whole genome shotgun (WGS) entry which is preliminary data.</text>
</comment>
<dbReference type="EMBL" id="BAABME010001315">
    <property type="protein sequence ID" value="GAA0148883.1"/>
    <property type="molecule type" value="Genomic_DNA"/>
</dbReference>
<accession>A0AAV3PCE6</accession>
<evidence type="ECO:0000313" key="1">
    <source>
        <dbReference type="EMBL" id="GAA0148883.1"/>
    </source>
</evidence>
<proteinExistence type="predicted"/>
<evidence type="ECO:0000313" key="2">
    <source>
        <dbReference type="Proteomes" id="UP001454036"/>
    </source>
</evidence>
<dbReference type="Proteomes" id="UP001454036">
    <property type="component" value="Unassembled WGS sequence"/>
</dbReference>